<name>A0A5D8QB51_9THEO</name>
<dbReference type="Proteomes" id="UP000322976">
    <property type="component" value="Unassembled WGS sequence"/>
</dbReference>
<reference evidence="2 3" key="1">
    <citation type="submission" date="2019-08" db="EMBL/GenBank/DDBJ databases">
        <title>Calorimonas adulescens gen. nov., sp. nov., an anaerobic thermophilic bacterium from Sakhalin hot spring.</title>
        <authorList>
            <person name="Khomyakova M.A."/>
            <person name="Merkel A.Y."/>
            <person name="Novikov A."/>
            <person name="Bonch-Osmolovskaya E.A."/>
            <person name="Slobodkin A.I."/>
        </authorList>
    </citation>
    <scope>NUCLEOTIDE SEQUENCE [LARGE SCALE GENOMIC DNA]</scope>
    <source>
        <strain evidence="2 3">A05MB</strain>
    </source>
</reference>
<evidence type="ECO:0000313" key="3">
    <source>
        <dbReference type="Proteomes" id="UP000322976"/>
    </source>
</evidence>
<evidence type="ECO:0000313" key="2">
    <source>
        <dbReference type="EMBL" id="TZE81016.1"/>
    </source>
</evidence>
<dbReference type="AlphaFoldDB" id="A0A5D8QB51"/>
<dbReference type="InterPro" id="IPR008407">
    <property type="entry name" value="Brnchd-chn_aa_trnsp_AzlD"/>
</dbReference>
<evidence type="ECO:0000256" key="1">
    <source>
        <dbReference type="SAM" id="Phobius"/>
    </source>
</evidence>
<organism evidence="2 3">
    <name type="scientific">Calorimonas adulescens</name>
    <dbReference type="NCBI Taxonomy" id="2606906"/>
    <lineage>
        <taxon>Bacteria</taxon>
        <taxon>Bacillati</taxon>
        <taxon>Bacillota</taxon>
        <taxon>Clostridia</taxon>
        <taxon>Thermoanaerobacterales</taxon>
        <taxon>Thermoanaerobacteraceae</taxon>
        <taxon>Calorimonas</taxon>
    </lineage>
</organism>
<comment type="caution">
    <text evidence="2">The sequence shown here is derived from an EMBL/GenBank/DDBJ whole genome shotgun (WGS) entry which is preliminary data.</text>
</comment>
<keyword evidence="1" id="KW-1133">Transmembrane helix</keyword>
<dbReference type="RefSeq" id="WP_149545996.1">
    <property type="nucleotide sequence ID" value="NZ_VTPS01000019.1"/>
</dbReference>
<dbReference type="EMBL" id="VTPS01000019">
    <property type="protein sequence ID" value="TZE81016.1"/>
    <property type="molecule type" value="Genomic_DNA"/>
</dbReference>
<proteinExistence type="predicted"/>
<dbReference type="Pfam" id="PF05437">
    <property type="entry name" value="AzlD"/>
    <property type="match status" value="1"/>
</dbReference>
<protein>
    <submittedName>
        <fullName evidence="2">AzlD domain-containing protein</fullName>
    </submittedName>
</protein>
<keyword evidence="3" id="KW-1185">Reference proteome</keyword>
<sequence>MDMRFISVLVGMTLVTYIPRMLPAMGLYRVNLPGWCLKFLDYIPVAVLSALLFPSIMMPNGRLNISITNPYLIASIPTVISAYFSRNLFIPVIVGIISYVAFTFLGLGLFLLD</sequence>
<accession>A0A5D8QB51</accession>
<feature type="transmembrane region" description="Helical" evidence="1">
    <location>
        <begin position="63"/>
        <end position="84"/>
    </location>
</feature>
<feature type="transmembrane region" description="Helical" evidence="1">
    <location>
        <begin position="39"/>
        <end position="56"/>
    </location>
</feature>
<keyword evidence="1" id="KW-0812">Transmembrane</keyword>
<gene>
    <name evidence="2" type="ORF">FWJ32_10970</name>
</gene>
<keyword evidence="1" id="KW-0472">Membrane</keyword>
<feature type="transmembrane region" description="Helical" evidence="1">
    <location>
        <begin position="90"/>
        <end position="112"/>
    </location>
</feature>